<dbReference type="OrthoDB" id="42802at2"/>
<dbReference type="AlphaFoldDB" id="A0A512DGY8"/>
<proteinExistence type="predicted"/>
<dbReference type="PANTHER" id="PTHR46663:SF3">
    <property type="entry name" value="SLL0267 PROTEIN"/>
    <property type="match status" value="1"/>
</dbReference>
<gene>
    <name evidence="4" type="ORF">CAE01nite_34660</name>
</gene>
<dbReference type="SMART" id="SM00267">
    <property type="entry name" value="GGDEF"/>
    <property type="match status" value="1"/>
</dbReference>
<reference evidence="4 5" key="1">
    <citation type="submission" date="2019-07" db="EMBL/GenBank/DDBJ databases">
        <title>Whole genome shotgun sequence of Cellulomonas aerilata NBRC 106308.</title>
        <authorList>
            <person name="Hosoyama A."/>
            <person name="Uohara A."/>
            <person name="Ohji S."/>
            <person name="Ichikawa N."/>
        </authorList>
    </citation>
    <scope>NUCLEOTIDE SEQUENCE [LARGE SCALE GENOMIC DNA]</scope>
    <source>
        <strain evidence="4 5">NBRC 106308</strain>
    </source>
</reference>
<sequence length="299" mass="32522">MEVAALIMASVAASRTTVVICDASAPDLPVVYVNPAFTELTGYTEAEAVGTNCRFLQGPATDPGTVRAIRDAVRAGEPVECRIVNYRADGTEFWNELRISPVHDATGSITHYMATQRDVTDEMTEREAERQAATHDPLTGLLNRTAFVEELDRELARAARNGTAVGVLFADVDHFKKVNDTRGHLVGDEFLRHVSRLLRRSLRTQDAVARLGGDEFVALLTDLPVELAQDSVDAVVEDLERSLAQPVPLDGTEYRTTVSIGAAVHTAGAATGRQLLDEADSAMYARKRRAAARADHRGR</sequence>
<dbReference type="InterPro" id="IPR001610">
    <property type="entry name" value="PAC"/>
</dbReference>
<feature type="domain" description="PAS" evidence="1">
    <location>
        <begin position="3"/>
        <end position="76"/>
    </location>
</feature>
<feature type="domain" description="PAC" evidence="2">
    <location>
        <begin position="77"/>
        <end position="131"/>
    </location>
</feature>
<evidence type="ECO:0008006" key="6">
    <source>
        <dbReference type="Google" id="ProtNLM"/>
    </source>
</evidence>
<dbReference type="InterPro" id="IPR000160">
    <property type="entry name" value="GGDEF_dom"/>
</dbReference>
<dbReference type="FunFam" id="3.30.70.270:FF:000001">
    <property type="entry name" value="Diguanylate cyclase domain protein"/>
    <property type="match status" value="1"/>
</dbReference>
<dbReference type="CDD" id="cd01949">
    <property type="entry name" value="GGDEF"/>
    <property type="match status" value="1"/>
</dbReference>
<keyword evidence="5" id="KW-1185">Reference proteome</keyword>
<dbReference type="NCBIfam" id="TIGR00254">
    <property type="entry name" value="GGDEF"/>
    <property type="match status" value="1"/>
</dbReference>
<protein>
    <recommendedName>
        <fullName evidence="6">GGDEF domain-containing protein</fullName>
    </recommendedName>
</protein>
<dbReference type="InterPro" id="IPR052163">
    <property type="entry name" value="DGC-Regulatory_Protein"/>
</dbReference>
<evidence type="ECO:0000313" key="4">
    <source>
        <dbReference type="EMBL" id="GEO35741.1"/>
    </source>
</evidence>
<dbReference type="PANTHER" id="PTHR46663">
    <property type="entry name" value="DIGUANYLATE CYCLASE DGCT-RELATED"/>
    <property type="match status" value="1"/>
</dbReference>
<dbReference type="SUPFAM" id="SSF55073">
    <property type="entry name" value="Nucleotide cyclase"/>
    <property type="match status" value="1"/>
</dbReference>
<dbReference type="Pfam" id="PF00990">
    <property type="entry name" value="GGDEF"/>
    <property type="match status" value="1"/>
</dbReference>
<dbReference type="EMBL" id="BJYY01000022">
    <property type="protein sequence ID" value="GEO35741.1"/>
    <property type="molecule type" value="Genomic_DNA"/>
</dbReference>
<dbReference type="SMART" id="SM00086">
    <property type="entry name" value="PAC"/>
    <property type="match status" value="1"/>
</dbReference>
<dbReference type="NCBIfam" id="TIGR00229">
    <property type="entry name" value="sensory_box"/>
    <property type="match status" value="1"/>
</dbReference>
<dbReference type="Gene3D" id="3.30.450.20">
    <property type="entry name" value="PAS domain"/>
    <property type="match status" value="1"/>
</dbReference>
<feature type="domain" description="GGDEF" evidence="3">
    <location>
        <begin position="163"/>
        <end position="299"/>
    </location>
</feature>
<evidence type="ECO:0000259" key="3">
    <source>
        <dbReference type="PROSITE" id="PS50887"/>
    </source>
</evidence>
<dbReference type="RefSeq" id="WP_146906787.1">
    <property type="nucleotide sequence ID" value="NZ_BAAARM010000007.1"/>
</dbReference>
<dbReference type="PROSITE" id="PS50887">
    <property type="entry name" value="GGDEF"/>
    <property type="match status" value="1"/>
</dbReference>
<dbReference type="PROSITE" id="PS50113">
    <property type="entry name" value="PAC"/>
    <property type="match status" value="1"/>
</dbReference>
<name>A0A512DGY8_9CELL</name>
<evidence type="ECO:0000259" key="1">
    <source>
        <dbReference type="PROSITE" id="PS50112"/>
    </source>
</evidence>
<comment type="caution">
    <text evidence="4">The sequence shown here is derived from an EMBL/GenBank/DDBJ whole genome shotgun (WGS) entry which is preliminary data.</text>
</comment>
<dbReference type="InterPro" id="IPR029787">
    <property type="entry name" value="Nucleotide_cyclase"/>
</dbReference>
<dbReference type="Proteomes" id="UP000321181">
    <property type="component" value="Unassembled WGS sequence"/>
</dbReference>
<dbReference type="InterPro" id="IPR043128">
    <property type="entry name" value="Rev_trsase/Diguanyl_cyclase"/>
</dbReference>
<accession>A0A512DGY8</accession>
<dbReference type="SUPFAM" id="SSF55785">
    <property type="entry name" value="PYP-like sensor domain (PAS domain)"/>
    <property type="match status" value="1"/>
</dbReference>
<dbReference type="Pfam" id="PF13426">
    <property type="entry name" value="PAS_9"/>
    <property type="match status" value="1"/>
</dbReference>
<dbReference type="CDD" id="cd00130">
    <property type="entry name" value="PAS"/>
    <property type="match status" value="1"/>
</dbReference>
<dbReference type="InterPro" id="IPR000700">
    <property type="entry name" value="PAS-assoc_C"/>
</dbReference>
<dbReference type="InterPro" id="IPR000014">
    <property type="entry name" value="PAS"/>
</dbReference>
<evidence type="ECO:0000313" key="5">
    <source>
        <dbReference type="Proteomes" id="UP000321181"/>
    </source>
</evidence>
<dbReference type="PROSITE" id="PS50112">
    <property type="entry name" value="PAS"/>
    <property type="match status" value="1"/>
</dbReference>
<organism evidence="4 5">
    <name type="scientific">Cellulomonas aerilata</name>
    <dbReference type="NCBI Taxonomy" id="515326"/>
    <lineage>
        <taxon>Bacteria</taxon>
        <taxon>Bacillati</taxon>
        <taxon>Actinomycetota</taxon>
        <taxon>Actinomycetes</taxon>
        <taxon>Micrococcales</taxon>
        <taxon>Cellulomonadaceae</taxon>
        <taxon>Cellulomonas</taxon>
    </lineage>
</organism>
<dbReference type="Gene3D" id="3.30.70.270">
    <property type="match status" value="1"/>
</dbReference>
<dbReference type="InterPro" id="IPR035965">
    <property type="entry name" value="PAS-like_dom_sf"/>
</dbReference>
<evidence type="ECO:0000259" key="2">
    <source>
        <dbReference type="PROSITE" id="PS50113"/>
    </source>
</evidence>